<proteinExistence type="predicted"/>
<evidence type="ECO:0000313" key="2">
    <source>
        <dbReference type="Proteomes" id="UP000477543"/>
    </source>
</evidence>
<dbReference type="InterPro" id="IPR015421">
    <property type="entry name" value="PyrdxlP-dep_Trfase_major"/>
</dbReference>
<name>A0A6L9GCN9_9MICC</name>
<reference evidence="1 2" key="1">
    <citation type="submission" date="2020-01" db="EMBL/GenBank/DDBJ databases">
        <title>Glutamicibacter soli M275.</title>
        <authorList>
            <person name="Meng X."/>
        </authorList>
    </citation>
    <scope>NUCLEOTIDE SEQUENCE [LARGE SCALE GENOMIC DNA]</scope>
    <source>
        <strain evidence="1 2">M275</strain>
    </source>
</reference>
<accession>A0A6L9GCN9</accession>
<dbReference type="AlphaFoldDB" id="A0A6L9GCN9"/>
<sequence>MKTPRFAPIPAGLPATVPFIGPETLERQRGAPFAARLGANENGFGPSPRAVQAMAAAASEIGKYGDSTNHDLIAALSAHLDLPADHITVGEG</sequence>
<dbReference type="EMBL" id="WYDN01000319">
    <property type="protein sequence ID" value="NAZ18195.1"/>
    <property type="molecule type" value="Genomic_DNA"/>
</dbReference>
<dbReference type="Proteomes" id="UP000477543">
    <property type="component" value="Unassembled WGS sequence"/>
</dbReference>
<feature type="non-terminal residue" evidence="1">
    <location>
        <position position="92"/>
    </location>
</feature>
<gene>
    <name evidence="1" type="ORF">GT020_19415</name>
</gene>
<dbReference type="SUPFAM" id="SSF53383">
    <property type="entry name" value="PLP-dependent transferases"/>
    <property type="match status" value="1"/>
</dbReference>
<comment type="caution">
    <text evidence="1">The sequence shown here is derived from an EMBL/GenBank/DDBJ whole genome shotgun (WGS) entry which is preliminary data.</text>
</comment>
<dbReference type="InterPro" id="IPR015422">
    <property type="entry name" value="PyrdxlP-dep_Trfase_small"/>
</dbReference>
<keyword evidence="1" id="KW-0808">Transferase</keyword>
<evidence type="ECO:0000313" key="1">
    <source>
        <dbReference type="EMBL" id="NAZ18195.1"/>
    </source>
</evidence>
<organism evidence="1 2">
    <name type="scientific">Glutamicibacter soli</name>
    <dbReference type="NCBI Taxonomy" id="453836"/>
    <lineage>
        <taxon>Bacteria</taxon>
        <taxon>Bacillati</taxon>
        <taxon>Actinomycetota</taxon>
        <taxon>Actinomycetes</taxon>
        <taxon>Micrococcales</taxon>
        <taxon>Micrococcaceae</taxon>
        <taxon>Glutamicibacter</taxon>
    </lineage>
</organism>
<dbReference type="Gene3D" id="3.90.1150.10">
    <property type="entry name" value="Aspartate Aminotransferase, domain 1"/>
    <property type="match status" value="1"/>
</dbReference>
<protein>
    <submittedName>
        <fullName evidence="1">Pyridoxal phosphate-dependent aminotransferase</fullName>
    </submittedName>
</protein>
<dbReference type="InterPro" id="IPR015424">
    <property type="entry name" value="PyrdxlP-dep_Trfase"/>
</dbReference>
<dbReference type="GO" id="GO:0008483">
    <property type="term" value="F:transaminase activity"/>
    <property type="evidence" value="ECO:0007669"/>
    <property type="project" value="UniProtKB-KW"/>
</dbReference>
<dbReference type="Gene3D" id="3.40.640.10">
    <property type="entry name" value="Type I PLP-dependent aspartate aminotransferase-like (Major domain)"/>
    <property type="match status" value="1"/>
</dbReference>
<keyword evidence="1" id="KW-0032">Aminotransferase</keyword>